<feature type="region of interest" description="Disordered" evidence="2">
    <location>
        <begin position="648"/>
        <end position="678"/>
    </location>
</feature>
<dbReference type="EMBL" id="JBIYXZ010002072">
    <property type="protein sequence ID" value="KAL3060896.1"/>
    <property type="molecule type" value="Genomic_DNA"/>
</dbReference>
<feature type="compositionally biased region" description="Polar residues" evidence="2">
    <location>
        <begin position="651"/>
        <end position="661"/>
    </location>
</feature>
<feature type="region of interest" description="Disordered" evidence="2">
    <location>
        <begin position="705"/>
        <end position="741"/>
    </location>
</feature>
<evidence type="ECO:0000313" key="3">
    <source>
        <dbReference type="EMBL" id="KAL3060896.1"/>
    </source>
</evidence>
<dbReference type="AlphaFoldDB" id="A0ABD2H3K1"/>
<evidence type="ECO:0000256" key="1">
    <source>
        <dbReference type="SAM" id="Coils"/>
    </source>
</evidence>
<feature type="coiled-coil region" evidence="1">
    <location>
        <begin position="448"/>
        <end position="510"/>
    </location>
</feature>
<name>A0ABD2H3K1_PAGBO</name>
<feature type="coiled-coil region" evidence="1">
    <location>
        <begin position="63"/>
        <end position="90"/>
    </location>
</feature>
<comment type="caution">
    <text evidence="4">The sequence shown here is derived from an EMBL/GenBank/DDBJ whole genome shotgun (WGS) entry which is preliminary data.</text>
</comment>
<feature type="compositionally biased region" description="Basic residues" evidence="2">
    <location>
        <begin position="716"/>
        <end position="729"/>
    </location>
</feature>
<evidence type="ECO:0000256" key="2">
    <source>
        <dbReference type="SAM" id="MobiDB-lite"/>
    </source>
</evidence>
<accession>A0ABD2H3K1</accession>
<evidence type="ECO:0000313" key="5">
    <source>
        <dbReference type="Proteomes" id="UP001619887"/>
    </source>
</evidence>
<protein>
    <submittedName>
        <fullName evidence="4">Uncharacterized protein</fullName>
    </submittedName>
</protein>
<feature type="coiled-coil region" evidence="1">
    <location>
        <begin position="355"/>
        <end position="394"/>
    </location>
</feature>
<dbReference type="Proteomes" id="UP001619887">
    <property type="component" value="Unassembled WGS sequence"/>
</dbReference>
<gene>
    <name evidence="3" type="ORF">OYC64_009162</name>
    <name evidence="4" type="ORF">OYC64_009163</name>
</gene>
<sequence length="741" mass="86890">MKPSKDLKARNVALQDEIHRAKINEKHLMDQNAEHKRKISSMVTAEMDLKKEELKNAGLKHTVKNQTFTLEKTREELDQLKVEHRDLKTVSASEKKDSEQKMYFFKRESLEYQNKLCVEKSLRQQKEKEAEMFGNHQKENRMLNMQVEKLSHKVEELTGYKCFSIKTLEEQRELHRKKDMEVAALEKEAKKSKDVTLTYKQRYESLKPYREKLKVAKHECERQSEELKKHRRLDDVNRTTVHDLQTTIAHREHENVGWENKYANLEVDMESLREANTALITAAEMYEEASLKQRNLIKHMDLDVKQKYDLKIKVQDLERKRTQNNNAHGQEIIDLRAVTLDLEKRLTLKIIHADSVEAERNLLQQNQLKEQAQQSLLNKNIQQLQEKLQDQTCETDVQRVKLARLGMERRCMKNQLQKVSHDLAESKMTQDACVVSAERDQMLGEMKLAKMAEEKETLEKELQTRDDMVVQLQLRLNQERSCQDAHRLTIKEHELQKRQMGLEMKRLKLKCNVKVPGASEHTSRRAWTREKTKRPHAYVKVMKAQHRLFLLTGKPQSVLLLEQKDEMIEELRRMLARRPDDAIQKMQQLGWDNRRLSKELMAVKGTLGVYQAECDNMKEENERVEEEKKTLKMDLLKAKEENRKLKEKLRTSVSGDMNQQTPLPPISKKETAKDQGFSGYKPLPNRVIIKSKCVPEMLKSVPLPSIATVKLLPHPPPKRSQHPTPRRRSLALSDPPRTGSP</sequence>
<keyword evidence="1" id="KW-0175">Coiled coil</keyword>
<reference evidence="4 5" key="2">
    <citation type="journal article" date="2024" name="G3 (Bethesda)">
        <title>The genome of the cryopelagic Antarctic bald notothen, Trematomus borchgrevinki.</title>
        <authorList>
            <person name="Rayamajhi N."/>
            <person name="Rivera-Colon A.G."/>
            <person name="Minhas B.F."/>
            <person name="Cheng C.C."/>
            <person name="Catchen J.M."/>
        </authorList>
    </citation>
    <scope>NUCLEOTIDE SEQUENCE [LARGE SCALE GENOMIC DNA]</scope>
    <source>
        <strain evidence="4">AGRC-2024</strain>
    </source>
</reference>
<dbReference type="EMBL" id="JBIYXZ010002072">
    <property type="protein sequence ID" value="KAL3060897.1"/>
    <property type="molecule type" value="Genomic_DNA"/>
</dbReference>
<keyword evidence="5" id="KW-1185">Reference proteome</keyword>
<evidence type="ECO:0000313" key="4">
    <source>
        <dbReference type="EMBL" id="KAL3060897.1"/>
    </source>
</evidence>
<organism evidence="4 5">
    <name type="scientific">Pagothenia borchgrevinki</name>
    <name type="common">Bald rockcod</name>
    <name type="synonym">Trematomus borchgrevinki</name>
    <dbReference type="NCBI Taxonomy" id="8213"/>
    <lineage>
        <taxon>Eukaryota</taxon>
        <taxon>Metazoa</taxon>
        <taxon>Chordata</taxon>
        <taxon>Craniata</taxon>
        <taxon>Vertebrata</taxon>
        <taxon>Euteleostomi</taxon>
        <taxon>Actinopterygii</taxon>
        <taxon>Neopterygii</taxon>
        <taxon>Teleostei</taxon>
        <taxon>Neoteleostei</taxon>
        <taxon>Acanthomorphata</taxon>
        <taxon>Eupercaria</taxon>
        <taxon>Perciformes</taxon>
        <taxon>Notothenioidei</taxon>
        <taxon>Nototheniidae</taxon>
        <taxon>Pagothenia</taxon>
    </lineage>
</organism>
<feature type="coiled-coil region" evidence="1">
    <location>
        <begin position="607"/>
        <end position="648"/>
    </location>
</feature>
<feature type="coiled-coil region" evidence="1">
    <location>
        <begin position="168"/>
        <end position="275"/>
    </location>
</feature>
<proteinExistence type="predicted"/>
<reference evidence="4 5" key="1">
    <citation type="journal article" date="2022" name="G3 (Bethesda)">
        <title>Evaluating Illumina-, Nanopore-, and PacBio-based genome assembly strategies with the bald notothen, Trematomus borchgrevinki.</title>
        <authorList>
            <person name="Rayamajhi N."/>
            <person name="Cheng C.C."/>
            <person name="Catchen J.M."/>
        </authorList>
    </citation>
    <scope>NUCLEOTIDE SEQUENCE [LARGE SCALE GENOMIC DNA]</scope>
    <source>
        <strain evidence="4">AGRC-2024</strain>
    </source>
</reference>